<comment type="caution">
    <text evidence="1">The sequence shown here is derived from an EMBL/GenBank/DDBJ whole genome shotgun (WGS) entry which is preliminary data.</text>
</comment>
<dbReference type="AlphaFoldDB" id="A0A5C6D523"/>
<proteinExistence type="predicted"/>
<dbReference type="Proteomes" id="UP000318437">
    <property type="component" value="Unassembled WGS sequence"/>
</dbReference>
<protein>
    <submittedName>
        <fullName evidence="1">Uncharacterized protein</fullName>
    </submittedName>
</protein>
<reference evidence="1 2" key="1">
    <citation type="submission" date="2019-02" db="EMBL/GenBank/DDBJ databases">
        <title>Deep-cultivation of Planctomycetes and their phenomic and genomic characterization uncovers novel biology.</title>
        <authorList>
            <person name="Wiegand S."/>
            <person name="Jogler M."/>
            <person name="Boedeker C."/>
            <person name="Pinto D."/>
            <person name="Vollmers J."/>
            <person name="Rivas-Marin E."/>
            <person name="Kohn T."/>
            <person name="Peeters S.H."/>
            <person name="Heuer A."/>
            <person name="Rast P."/>
            <person name="Oberbeckmann S."/>
            <person name="Bunk B."/>
            <person name="Jeske O."/>
            <person name="Meyerdierks A."/>
            <person name="Storesund J.E."/>
            <person name="Kallscheuer N."/>
            <person name="Luecker S."/>
            <person name="Lage O.M."/>
            <person name="Pohl T."/>
            <person name="Merkel B.J."/>
            <person name="Hornburger P."/>
            <person name="Mueller R.-W."/>
            <person name="Bruemmer F."/>
            <person name="Labrenz M."/>
            <person name="Spormann A.M."/>
            <person name="Op Den Camp H."/>
            <person name="Overmann J."/>
            <person name="Amann R."/>
            <person name="Jetten M.S.M."/>
            <person name="Mascher T."/>
            <person name="Medema M.H."/>
            <person name="Devos D.P."/>
            <person name="Kaster A.-K."/>
            <person name="Ovreas L."/>
            <person name="Rohde M."/>
            <person name="Galperin M.Y."/>
            <person name="Jogler C."/>
        </authorList>
    </citation>
    <scope>NUCLEOTIDE SEQUENCE [LARGE SCALE GENOMIC DNA]</scope>
    <source>
        <strain evidence="1 2">Pla144</strain>
    </source>
</reference>
<sequence>MKFEGDKHQLRPTAVNDIDLTKWRVPRLCAEKNFYAGSKILRC</sequence>
<name>A0A5C6D523_9BACT</name>
<accession>A0A5C6D523</accession>
<gene>
    <name evidence="1" type="ORF">Pla144_10920</name>
</gene>
<evidence type="ECO:0000313" key="1">
    <source>
        <dbReference type="EMBL" id="TWU30306.1"/>
    </source>
</evidence>
<keyword evidence="2" id="KW-1185">Reference proteome</keyword>
<evidence type="ECO:0000313" key="2">
    <source>
        <dbReference type="Proteomes" id="UP000318437"/>
    </source>
</evidence>
<organism evidence="1 2">
    <name type="scientific">Bythopirellula polymerisocia</name>
    <dbReference type="NCBI Taxonomy" id="2528003"/>
    <lineage>
        <taxon>Bacteria</taxon>
        <taxon>Pseudomonadati</taxon>
        <taxon>Planctomycetota</taxon>
        <taxon>Planctomycetia</taxon>
        <taxon>Pirellulales</taxon>
        <taxon>Lacipirellulaceae</taxon>
        <taxon>Bythopirellula</taxon>
    </lineage>
</organism>
<dbReference type="EMBL" id="SJPS01000001">
    <property type="protein sequence ID" value="TWU30306.1"/>
    <property type="molecule type" value="Genomic_DNA"/>
</dbReference>